<evidence type="ECO:0000313" key="1">
    <source>
        <dbReference type="EMBL" id="KAJ7772898.1"/>
    </source>
</evidence>
<dbReference type="EMBL" id="JARJLG010000018">
    <property type="protein sequence ID" value="KAJ7772898.1"/>
    <property type="molecule type" value="Genomic_DNA"/>
</dbReference>
<comment type="caution">
    <text evidence="1">The sequence shown here is derived from an EMBL/GenBank/DDBJ whole genome shotgun (WGS) entry which is preliminary data.</text>
</comment>
<sequence>MPITELTAFDLIAPHTLQSSPLSKLLQRLAVQQSAYSAYPVIFYSDTQRAACVYILSGWHDLEATNAWLESPE</sequence>
<proteinExistence type="predicted"/>
<name>A0AAD7NSB0_9AGAR</name>
<dbReference type="AlphaFoldDB" id="A0AAD7NSB0"/>
<gene>
    <name evidence="1" type="ORF">DFH07DRAFT_717856</name>
</gene>
<feature type="non-terminal residue" evidence="1">
    <location>
        <position position="73"/>
    </location>
</feature>
<keyword evidence="2" id="KW-1185">Reference proteome</keyword>
<dbReference type="Proteomes" id="UP001215280">
    <property type="component" value="Unassembled WGS sequence"/>
</dbReference>
<reference evidence="1" key="1">
    <citation type="submission" date="2023-03" db="EMBL/GenBank/DDBJ databases">
        <title>Massive genome expansion in bonnet fungi (Mycena s.s.) driven by repeated elements and novel gene families across ecological guilds.</title>
        <authorList>
            <consortium name="Lawrence Berkeley National Laboratory"/>
            <person name="Harder C.B."/>
            <person name="Miyauchi S."/>
            <person name="Viragh M."/>
            <person name="Kuo A."/>
            <person name="Thoen E."/>
            <person name="Andreopoulos B."/>
            <person name="Lu D."/>
            <person name="Skrede I."/>
            <person name="Drula E."/>
            <person name="Henrissat B."/>
            <person name="Morin E."/>
            <person name="Kohler A."/>
            <person name="Barry K."/>
            <person name="LaButti K."/>
            <person name="Morin E."/>
            <person name="Salamov A."/>
            <person name="Lipzen A."/>
            <person name="Mereny Z."/>
            <person name="Hegedus B."/>
            <person name="Baldrian P."/>
            <person name="Stursova M."/>
            <person name="Weitz H."/>
            <person name="Taylor A."/>
            <person name="Grigoriev I.V."/>
            <person name="Nagy L.G."/>
            <person name="Martin F."/>
            <person name="Kauserud H."/>
        </authorList>
    </citation>
    <scope>NUCLEOTIDE SEQUENCE</scope>
    <source>
        <strain evidence="1">CBHHK188m</strain>
    </source>
</reference>
<evidence type="ECO:0000313" key="2">
    <source>
        <dbReference type="Proteomes" id="UP001215280"/>
    </source>
</evidence>
<protein>
    <submittedName>
        <fullName evidence="1">Uncharacterized protein</fullName>
    </submittedName>
</protein>
<accession>A0AAD7NSB0</accession>
<organism evidence="1 2">
    <name type="scientific">Mycena maculata</name>
    <dbReference type="NCBI Taxonomy" id="230809"/>
    <lineage>
        <taxon>Eukaryota</taxon>
        <taxon>Fungi</taxon>
        <taxon>Dikarya</taxon>
        <taxon>Basidiomycota</taxon>
        <taxon>Agaricomycotina</taxon>
        <taxon>Agaricomycetes</taxon>
        <taxon>Agaricomycetidae</taxon>
        <taxon>Agaricales</taxon>
        <taxon>Marasmiineae</taxon>
        <taxon>Mycenaceae</taxon>
        <taxon>Mycena</taxon>
    </lineage>
</organism>